<organism evidence="5 6">
    <name type="scientific">Colletotrichum siamense</name>
    <name type="common">Anthracnose fungus</name>
    <dbReference type="NCBI Taxonomy" id="690259"/>
    <lineage>
        <taxon>Eukaryota</taxon>
        <taxon>Fungi</taxon>
        <taxon>Dikarya</taxon>
        <taxon>Ascomycota</taxon>
        <taxon>Pezizomycotina</taxon>
        <taxon>Sordariomycetes</taxon>
        <taxon>Hypocreomycetidae</taxon>
        <taxon>Glomerellales</taxon>
        <taxon>Glomerellaceae</taxon>
        <taxon>Colletotrichum</taxon>
        <taxon>Colletotrichum gloeosporioides species complex</taxon>
    </lineage>
</organism>
<evidence type="ECO:0000256" key="3">
    <source>
        <dbReference type="SAM" id="Phobius"/>
    </source>
</evidence>
<dbReference type="OrthoDB" id="5340910at2759"/>
<comment type="caution">
    <text evidence="5">The sequence shown here is derived from an EMBL/GenBank/DDBJ whole genome shotgun (WGS) entry which is preliminary data.</text>
</comment>
<feature type="region of interest" description="Disordered" evidence="2">
    <location>
        <begin position="411"/>
        <end position="468"/>
    </location>
</feature>
<feature type="region of interest" description="Disordered" evidence="2">
    <location>
        <begin position="524"/>
        <end position="702"/>
    </location>
</feature>
<dbReference type="EMBL" id="QPMT01000019">
    <property type="protein sequence ID" value="KAF4858951.1"/>
    <property type="molecule type" value="Genomic_DNA"/>
</dbReference>
<evidence type="ECO:0000256" key="2">
    <source>
        <dbReference type="SAM" id="MobiDB-lite"/>
    </source>
</evidence>
<keyword evidence="3" id="KW-1133">Transmembrane helix</keyword>
<keyword evidence="3" id="KW-0812">Transmembrane</keyword>
<evidence type="ECO:0000259" key="4">
    <source>
        <dbReference type="SMART" id="SM00326"/>
    </source>
</evidence>
<accession>A0A9P5ESA2</accession>
<feature type="compositionally biased region" description="Pro residues" evidence="2">
    <location>
        <begin position="563"/>
        <end position="581"/>
    </location>
</feature>
<dbReference type="Proteomes" id="UP000711996">
    <property type="component" value="Unassembled WGS sequence"/>
</dbReference>
<evidence type="ECO:0000256" key="1">
    <source>
        <dbReference type="ARBA" id="ARBA00022443"/>
    </source>
</evidence>
<dbReference type="SMART" id="SM00326">
    <property type="entry name" value="SH3"/>
    <property type="match status" value="1"/>
</dbReference>
<name>A0A9P5ESA2_COLSI</name>
<dbReference type="SUPFAM" id="SSF50044">
    <property type="entry name" value="SH3-domain"/>
    <property type="match status" value="1"/>
</dbReference>
<evidence type="ECO:0000313" key="5">
    <source>
        <dbReference type="EMBL" id="KAF4858951.1"/>
    </source>
</evidence>
<feature type="compositionally biased region" description="Polar residues" evidence="2">
    <location>
        <begin position="435"/>
        <end position="448"/>
    </location>
</feature>
<feature type="compositionally biased region" description="Low complexity" evidence="2">
    <location>
        <begin position="626"/>
        <end position="647"/>
    </location>
</feature>
<feature type="region of interest" description="Disordered" evidence="2">
    <location>
        <begin position="29"/>
        <end position="72"/>
    </location>
</feature>
<evidence type="ECO:0000313" key="6">
    <source>
        <dbReference type="Proteomes" id="UP000711996"/>
    </source>
</evidence>
<keyword evidence="3" id="KW-0472">Membrane</keyword>
<protein>
    <recommendedName>
        <fullName evidence="4">SH3 domain-containing protein</fullName>
    </recommendedName>
</protein>
<sequence>MAHHHRAAHRHLPRNPDFWNDVGNSFKNLNPFGSDDDDSETTTKNGGNDKIKRQDDDDDTTTTRRANRQGRSTVVRTIYQTVTDGAVAASSTSSTKLIVAPSALPTRSKSTTTTADSGTTIQRAGGAILVTPDASSSTTTSDSATSTLPSAIEESVTESIPSTLAIATDAPTLARSTRSAATANEITAVSSASATSTAISDKSASEPSGAAKAGIAIGVLAGVLVVFLLVFFLFNRRKKQLEQQRLADEDEKTGAFGTAAAVTSGNNTRAPRVSLRPVTQFLPNLNPADKRQSNVNGNMAPAAAAGALGARAPGQSAWERPVTGQNANPVNPFGSGAERINGTIKEESVSNMSLNEKPLPSVAADVPIGTAVSEPPSPTNSSINGATMAAGAAGAAAVAGGAIAAGALTRKASTRKDGPKALDLTIPAPAPLSTVPASPSGTEFSANSAGPGHQSSGSTGSAAIAAAGGPANTTVHRIQLDFKPTLEDEMELRAGGLVRLLHEYDDGWALCIRLDRSQQGVVPRTCLSTRPVKPRPQGPPRGPGPNGPNGPPRGPGPNGHPRGPGPNGPPRGPGPNYPPGQRPMTPQGGPHGGPPYPRPESPARPRTAGGRPQSPAGNGPMGPGGRPQSPGPRFQGPPGQRPQSPGGHARKQSPPGPSKIPQPSRMGPPGPPGPPMGPVGRKPVPGQAPPPPSQSPPPGQAA</sequence>
<feature type="compositionally biased region" description="Pro residues" evidence="2">
    <location>
        <begin position="654"/>
        <end position="677"/>
    </location>
</feature>
<feature type="domain" description="SH3" evidence="4">
    <location>
        <begin position="474"/>
        <end position="531"/>
    </location>
</feature>
<dbReference type="Gene3D" id="2.30.30.40">
    <property type="entry name" value="SH3 Domains"/>
    <property type="match status" value="1"/>
</dbReference>
<gene>
    <name evidence="5" type="ORF">CGCSCA2_v006969</name>
</gene>
<dbReference type="InterPro" id="IPR036028">
    <property type="entry name" value="SH3-like_dom_sf"/>
</dbReference>
<keyword evidence="1" id="KW-0728">SH3 domain</keyword>
<dbReference type="InterPro" id="IPR001452">
    <property type="entry name" value="SH3_domain"/>
</dbReference>
<reference evidence="5" key="1">
    <citation type="submission" date="2019-06" db="EMBL/GenBank/DDBJ databases">
        <authorList>
            <person name="Gan P."/>
            <person name="Shirasu K."/>
        </authorList>
    </citation>
    <scope>NUCLEOTIDE SEQUENCE [LARGE SCALE GENOMIC DNA]</scope>
    <source>
        <strain evidence="5">CAD2</strain>
    </source>
</reference>
<keyword evidence="6" id="KW-1185">Reference proteome</keyword>
<dbReference type="Pfam" id="PF14604">
    <property type="entry name" value="SH3_9"/>
    <property type="match status" value="1"/>
</dbReference>
<feature type="transmembrane region" description="Helical" evidence="3">
    <location>
        <begin position="213"/>
        <end position="234"/>
    </location>
</feature>
<feature type="compositionally biased region" description="Low complexity" evidence="2">
    <location>
        <begin position="455"/>
        <end position="468"/>
    </location>
</feature>
<feature type="compositionally biased region" description="Pro residues" evidence="2">
    <location>
        <begin position="592"/>
        <end position="602"/>
    </location>
</feature>
<feature type="compositionally biased region" description="Pro residues" evidence="2">
    <location>
        <begin position="686"/>
        <end position="702"/>
    </location>
</feature>
<feature type="compositionally biased region" description="Pro residues" evidence="2">
    <location>
        <begin position="534"/>
        <end position="555"/>
    </location>
</feature>
<dbReference type="AlphaFoldDB" id="A0A9P5ESA2"/>
<proteinExistence type="predicted"/>